<organism evidence="4">
    <name type="scientific">Rodentolepis nana</name>
    <name type="common">Dwarf tapeworm</name>
    <name type="synonym">Hymenolepis nana</name>
    <dbReference type="NCBI Taxonomy" id="102285"/>
    <lineage>
        <taxon>Eukaryota</taxon>
        <taxon>Metazoa</taxon>
        <taxon>Spiralia</taxon>
        <taxon>Lophotrochozoa</taxon>
        <taxon>Platyhelminthes</taxon>
        <taxon>Cestoda</taxon>
        <taxon>Eucestoda</taxon>
        <taxon>Cyclophyllidea</taxon>
        <taxon>Hymenolepididae</taxon>
        <taxon>Rodentolepis</taxon>
    </lineage>
</organism>
<feature type="region of interest" description="Disordered" evidence="1">
    <location>
        <begin position="127"/>
        <end position="174"/>
    </location>
</feature>
<evidence type="ECO:0000313" key="2">
    <source>
        <dbReference type="EMBL" id="VDO10794.1"/>
    </source>
</evidence>
<dbReference type="AlphaFoldDB" id="A0A0R3TUY6"/>
<evidence type="ECO:0000313" key="4">
    <source>
        <dbReference type="WBParaSite" id="HNAJ_0001160001-mRNA-1"/>
    </source>
</evidence>
<sequence>MQFDNLYDGVMFSQMNARKAKIRKGTITDLTGLGGGGSSLEVSCADLDGDGEGTVASATDGPQFNPNTPKYPSFIPRISLSKSSKARRSMSMSGSAILGREANDSQRQRYQSFGSVRFLPTTDALIKRSPLLSQKERNTDSETEETGVRKKTPSIAPNEEDEASRKETGKPHEVQVCVEEGNDNYASSEMEISHIGKSQKCTVTLDTISYGTVKPSEVLRPSASSDLVPYYPL</sequence>
<name>A0A0R3TUY6_RODNA</name>
<accession>A0A0R3TUY6</accession>
<dbReference type="WBParaSite" id="HNAJ_0001160001-mRNA-1">
    <property type="protein sequence ID" value="HNAJ_0001160001-mRNA-1"/>
    <property type="gene ID" value="HNAJ_0001160001"/>
</dbReference>
<reference evidence="2 3" key="2">
    <citation type="submission" date="2018-11" db="EMBL/GenBank/DDBJ databases">
        <authorList>
            <consortium name="Pathogen Informatics"/>
        </authorList>
    </citation>
    <scope>NUCLEOTIDE SEQUENCE [LARGE SCALE GENOMIC DNA]</scope>
</reference>
<reference evidence="4" key="1">
    <citation type="submission" date="2017-02" db="UniProtKB">
        <authorList>
            <consortium name="WormBaseParasite"/>
        </authorList>
    </citation>
    <scope>IDENTIFICATION</scope>
</reference>
<protein>
    <submittedName>
        <fullName evidence="4">CARMIL_C domain-containing protein</fullName>
    </submittedName>
</protein>
<evidence type="ECO:0000256" key="1">
    <source>
        <dbReference type="SAM" id="MobiDB-lite"/>
    </source>
</evidence>
<keyword evidence="3" id="KW-1185">Reference proteome</keyword>
<dbReference type="Proteomes" id="UP000278807">
    <property type="component" value="Unassembled WGS sequence"/>
</dbReference>
<dbReference type="EMBL" id="UZAE01013657">
    <property type="protein sequence ID" value="VDO10794.1"/>
    <property type="molecule type" value="Genomic_DNA"/>
</dbReference>
<feature type="compositionally biased region" description="Basic and acidic residues" evidence="1">
    <location>
        <begin position="163"/>
        <end position="173"/>
    </location>
</feature>
<proteinExistence type="predicted"/>
<evidence type="ECO:0000313" key="3">
    <source>
        <dbReference type="Proteomes" id="UP000278807"/>
    </source>
</evidence>
<dbReference type="STRING" id="102285.A0A0R3TUY6"/>
<gene>
    <name evidence="2" type="ORF">HNAJ_LOCUS11590</name>
</gene>